<proteinExistence type="predicted"/>
<accession>A0ABX8J4E6</accession>
<geneLocation type="plasmid" evidence="1 2">
    <name>megaplasmid</name>
</geneLocation>
<dbReference type="EMBL" id="CP076684">
    <property type="protein sequence ID" value="QWV19451.1"/>
    <property type="molecule type" value="Genomic_DNA"/>
</dbReference>
<evidence type="ECO:0000313" key="2">
    <source>
        <dbReference type="Proteomes" id="UP000683436"/>
    </source>
</evidence>
<keyword evidence="1" id="KW-0614">Plasmid</keyword>
<sequence length="81" mass="8751">MSQIEAMRRTAAEWRVSNPNRSGGVVLLWQGAVYGWKNCLRDANHEQPGAYAIDEAGHVFVAEGGNGYDGAKCWVAVAATN</sequence>
<dbReference type="Proteomes" id="UP000683436">
    <property type="component" value="Plasmid megaplasmid"/>
</dbReference>
<keyword evidence="2" id="KW-1185">Reference proteome</keyword>
<organism evidence="1 2">
    <name type="scientific">Stutzerimonas zhaodongensis</name>
    <dbReference type="NCBI Taxonomy" id="1176257"/>
    <lineage>
        <taxon>Bacteria</taxon>
        <taxon>Pseudomonadati</taxon>
        <taxon>Pseudomonadota</taxon>
        <taxon>Gammaproteobacteria</taxon>
        <taxon>Pseudomonadales</taxon>
        <taxon>Pseudomonadaceae</taxon>
        <taxon>Stutzerimonas</taxon>
    </lineage>
</organism>
<dbReference type="RefSeq" id="WP_216707296.1">
    <property type="nucleotide sequence ID" value="NZ_CP076684.1"/>
</dbReference>
<reference evidence="1 2" key="1">
    <citation type="submission" date="2021-06" db="EMBL/GenBank/DDBJ databases">
        <title>Microbial metabolic specificity influences pelagic lipid remineralization.</title>
        <authorList>
            <person name="Behrendt L."/>
            <person name="Hunter J.E."/>
            <person name="Alcolombri U."/>
            <person name="Smriga S."/>
            <person name="Mincer T."/>
            <person name="Lowenstein D.P."/>
            <person name="Peaudecerf F.J."/>
            <person name="Fernandez V.I."/>
            <person name="Fredricks H."/>
            <person name="Almblad H."/>
            <person name="Harrison J.J."/>
            <person name="Stocker R."/>
            <person name="Van Mooy B.A.S."/>
        </authorList>
    </citation>
    <scope>NUCLEOTIDE SEQUENCE [LARGE SCALE GENOMIC DNA]</scope>
    <source>
        <strain evidence="1 2">A252</strain>
        <plasmid evidence="1 2">megaplasmid</plasmid>
    </source>
</reference>
<name>A0ABX8J4E6_9GAMM</name>
<evidence type="ECO:0000313" key="1">
    <source>
        <dbReference type="EMBL" id="QWV19451.1"/>
    </source>
</evidence>
<gene>
    <name evidence="1" type="ORF">KQ248_22740</name>
</gene>
<protein>
    <submittedName>
        <fullName evidence="1">Antirestriction protein ArdR</fullName>
    </submittedName>
</protein>